<dbReference type="InterPro" id="IPR027417">
    <property type="entry name" value="P-loop_NTPase"/>
</dbReference>
<comment type="caution">
    <text evidence="3">The sequence shown here is derived from an EMBL/GenBank/DDBJ whole genome shotgun (WGS) entry which is preliminary data.</text>
</comment>
<feature type="domain" description="ATPase AAA-type core" evidence="2">
    <location>
        <begin position="7"/>
        <end position="93"/>
    </location>
</feature>
<proteinExistence type="inferred from homology"/>
<dbReference type="InterPro" id="IPR003959">
    <property type="entry name" value="ATPase_AAA_core"/>
</dbReference>
<dbReference type="Gene3D" id="3.40.50.300">
    <property type="entry name" value="P-loop containing nucleotide triphosphate hydrolases"/>
    <property type="match status" value="1"/>
</dbReference>
<dbReference type="PANTHER" id="PTHR23074">
    <property type="entry name" value="AAA DOMAIN-CONTAINING"/>
    <property type="match status" value="1"/>
</dbReference>
<evidence type="ECO:0000313" key="4">
    <source>
        <dbReference type="Proteomes" id="UP000465112"/>
    </source>
</evidence>
<keyword evidence="1" id="KW-0067">ATP-binding</keyword>
<keyword evidence="1" id="KW-0547">Nucleotide-binding</keyword>
<dbReference type="GO" id="GO:0015630">
    <property type="term" value="C:microtubule cytoskeleton"/>
    <property type="evidence" value="ECO:0007669"/>
    <property type="project" value="TreeGrafter"/>
</dbReference>
<gene>
    <name evidence="3" type="ORF">PFLUV_G00277580</name>
</gene>
<comment type="similarity">
    <text evidence="1">Belongs to the AAA ATPase family.</text>
</comment>
<dbReference type="OrthoDB" id="9316690at2759"/>
<name>A0A6A5DLX1_PERFL</name>
<dbReference type="GO" id="GO:0016887">
    <property type="term" value="F:ATP hydrolysis activity"/>
    <property type="evidence" value="ECO:0007669"/>
    <property type="project" value="InterPro"/>
</dbReference>
<dbReference type="GO" id="GO:0005524">
    <property type="term" value="F:ATP binding"/>
    <property type="evidence" value="ECO:0007669"/>
    <property type="project" value="UniProtKB-KW"/>
</dbReference>
<protein>
    <recommendedName>
        <fullName evidence="2">ATPase AAA-type core domain-containing protein</fullName>
    </recommendedName>
</protein>
<dbReference type="EMBL" id="VHII01000030">
    <property type="protein sequence ID" value="KAF1371497.1"/>
    <property type="molecule type" value="Genomic_DNA"/>
</dbReference>
<dbReference type="PANTHER" id="PTHR23074:SF71">
    <property type="entry name" value="KATANIN P60 ATPASE-CONTAINING SUBUNIT A1"/>
    <property type="match status" value="1"/>
</dbReference>
<dbReference type="Pfam" id="PF00004">
    <property type="entry name" value="AAA"/>
    <property type="match status" value="1"/>
</dbReference>
<evidence type="ECO:0000256" key="1">
    <source>
        <dbReference type="RuleBase" id="RU003651"/>
    </source>
</evidence>
<dbReference type="GO" id="GO:0051013">
    <property type="term" value="P:microtubule severing"/>
    <property type="evidence" value="ECO:0007669"/>
    <property type="project" value="TreeGrafter"/>
</dbReference>
<evidence type="ECO:0000259" key="2">
    <source>
        <dbReference type="Pfam" id="PF00004"/>
    </source>
</evidence>
<dbReference type="InterPro" id="IPR050304">
    <property type="entry name" value="MT-severing_AAA_ATPase"/>
</dbReference>
<dbReference type="SUPFAM" id="SSF52540">
    <property type="entry name" value="P-loop containing nucleoside triphosphate hydrolases"/>
    <property type="match status" value="1"/>
</dbReference>
<evidence type="ECO:0000313" key="3">
    <source>
        <dbReference type="EMBL" id="KAF1371497.1"/>
    </source>
</evidence>
<reference evidence="3 4" key="1">
    <citation type="submission" date="2019-06" db="EMBL/GenBank/DDBJ databases">
        <title>A chromosome-scale genome assembly of the European perch, Perca fluviatilis.</title>
        <authorList>
            <person name="Roques C."/>
            <person name="Zahm M."/>
            <person name="Cabau C."/>
            <person name="Klopp C."/>
            <person name="Bouchez O."/>
            <person name="Donnadieu C."/>
            <person name="Kuhl H."/>
            <person name="Gislard M."/>
            <person name="Guendouz S."/>
            <person name="Journot L."/>
            <person name="Haffray P."/>
            <person name="Bestin A."/>
            <person name="Morvezen R."/>
            <person name="Feron R."/>
            <person name="Wen M."/>
            <person name="Jouanno E."/>
            <person name="Herpin A."/>
            <person name="Schartl M."/>
            <person name="Postlethwait J."/>
            <person name="Schaerlinger B."/>
            <person name="Chardard D."/>
            <person name="Lecocq T."/>
            <person name="Poncet C."/>
            <person name="Jaffrelo L."/>
            <person name="Lampietro C."/>
            <person name="Guiguen Y."/>
        </authorList>
    </citation>
    <scope>NUCLEOTIDE SEQUENCE [LARGE SCALE GENOMIC DNA]</scope>
    <source>
        <tissue evidence="3">Blood</tissue>
    </source>
</reference>
<dbReference type="Proteomes" id="UP000465112">
    <property type="component" value="Unassembled WGS sequence"/>
</dbReference>
<dbReference type="PROSITE" id="PS00674">
    <property type="entry name" value="AAA"/>
    <property type="match status" value="1"/>
</dbReference>
<keyword evidence="4" id="KW-1185">Reference proteome</keyword>
<dbReference type="AlphaFoldDB" id="A0A6A5DLX1"/>
<organism evidence="3 4">
    <name type="scientific">Perca fluviatilis</name>
    <name type="common">European perch</name>
    <dbReference type="NCBI Taxonomy" id="8168"/>
    <lineage>
        <taxon>Eukaryota</taxon>
        <taxon>Metazoa</taxon>
        <taxon>Chordata</taxon>
        <taxon>Craniata</taxon>
        <taxon>Vertebrata</taxon>
        <taxon>Euteleostomi</taxon>
        <taxon>Actinopterygii</taxon>
        <taxon>Neopterygii</taxon>
        <taxon>Teleostei</taxon>
        <taxon>Neoteleostei</taxon>
        <taxon>Acanthomorphata</taxon>
        <taxon>Eupercaria</taxon>
        <taxon>Perciformes</taxon>
        <taxon>Percoidei</taxon>
        <taxon>Percidae</taxon>
        <taxon>Percinae</taxon>
        <taxon>Perca</taxon>
    </lineage>
</organism>
<dbReference type="InterPro" id="IPR003960">
    <property type="entry name" value="ATPase_AAA_CS"/>
</dbReference>
<accession>A0A6A5DLX1</accession>
<sequence>MIYCGLAQARFYAPTTIFIDEIDSMCSRRGTSEEHEASRRVKAELLVQMDGVGGASENDDPSKMVMVLAATNFPWDIDEALRRRLEKRIYIPLPSSTLFSWLRESIPSISVMEN</sequence>